<dbReference type="Pfam" id="PF05962">
    <property type="entry name" value="HutD"/>
    <property type="match status" value="1"/>
</dbReference>
<dbReference type="InterPro" id="IPR011051">
    <property type="entry name" value="RmlC_Cupin_sf"/>
</dbReference>
<dbReference type="PANTHER" id="PTHR37943">
    <property type="entry name" value="PROTEIN VES"/>
    <property type="match status" value="1"/>
</dbReference>
<evidence type="ECO:0000313" key="1">
    <source>
        <dbReference type="EMBL" id="AKU96967.1"/>
    </source>
</evidence>
<dbReference type="CDD" id="cd20293">
    <property type="entry name" value="cupin_HutD_N"/>
    <property type="match status" value="1"/>
</dbReference>
<sequence length="183" mass="19990">MRRLRSTDYRRMPWKNGGGTTTEIAIEPKEAGLAGERFLWRVSIADVASDGPFSRFEGYDRHIMLLEGAGMTLDAGAHGRFTLAPLVPQTFSGDWDVTGTLTAGAVRDFNLMVDRARASSTLEVVHIEQPMQLSVANEETCIAHILEGRLSEADASDTLILDSEAVLTPIGSTRLAIGRITRM</sequence>
<evidence type="ECO:0008006" key="3">
    <source>
        <dbReference type="Google" id="ProtNLM"/>
    </source>
</evidence>
<protein>
    <recommendedName>
        <fullName evidence="3">HutD family protein</fullName>
    </recommendedName>
</protein>
<dbReference type="PANTHER" id="PTHR37943:SF1">
    <property type="entry name" value="PROTEIN VES"/>
    <property type="match status" value="1"/>
</dbReference>
<dbReference type="SUPFAM" id="SSF51182">
    <property type="entry name" value="RmlC-like cupins"/>
    <property type="match status" value="1"/>
</dbReference>
<dbReference type="Proteomes" id="UP000064967">
    <property type="component" value="Chromosome"/>
</dbReference>
<dbReference type="InterPro" id="IPR014710">
    <property type="entry name" value="RmlC-like_jellyroll"/>
</dbReference>
<reference evidence="1 2" key="1">
    <citation type="submission" date="2015-08" db="EMBL/GenBank/DDBJ databases">
        <authorList>
            <person name="Babu N.S."/>
            <person name="Beckwith C.J."/>
            <person name="Beseler K.G."/>
            <person name="Brison A."/>
            <person name="Carone J.V."/>
            <person name="Caskin T.P."/>
            <person name="Diamond M."/>
            <person name="Durham M.E."/>
            <person name="Foxe J.M."/>
            <person name="Go M."/>
            <person name="Henderson B.A."/>
            <person name="Jones I.B."/>
            <person name="McGettigan J.A."/>
            <person name="Micheletti S.J."/>
            <person name="Nasrallah M.E."/>
            <person name="Ortiz D."/>
            <person name="Piller C.R."/>
            <person name="Privatt S.R."/>
            <person name="Schneider S.L."/>
            <person name="Sharp S."/>
            <person name="Smith T.C."/>
            <person name="Stanton J.D."/>
            <person name="Ullery H.E."/>
            <person name="Wilson R.J."/>
            <person name="Serrano M.G."/>
            <person name="Buck G."/>
            <person name="Lee V."/>
            <person name="Wang Y."/>
            <person name="Carvalho R."/>
            <person name="Voegtly L."/>
            <person name="Shi R."/>
            <person name="Duckworth R."/>
            <person name="Johnson A."/>
            <person name="Loviza R."/>
            <person name="Walstead R."/>
            <person name="Shah Z."/>
            <person name="Kiflezghi M."/>
            <person name="Wade K."/>
            <person name="Ball S.L."/>
            <person name="Bradley K.W."/>
            <person name="Asai D.J."/>
            <person name="Bowman C.A."/>
            <person name="Russell D.A."/>
            <person name="Pope W.H."/>
            <person name="Jacobs-Sera D."/>
            <person name="Hendrix R.W."/>
            <person name="Hatfull G.F."/>
        </authorList>
    </citation>
    <scope>NUCLEOTIDE SEQUENCE [LARGE SCALE GENOMIC DNA]</scope>
    <source>
        <strain evidence="1 2">DSM 27648</strain>
    </source>
</reference>
<proteinExistence type="predicted"/>
<dbReference type="PATRIC" id="fig|1391654.3.peg.3678"/>
<name>A0A0K1PTX2_9BACT</name>
<dbReference type="AlphaFoldDB" id="A0A0K1PTX2"/>
<dbReference type="InterPro" id="IPR010282">
    <property type="entry name" value="Uncharacterised_HutD/Ves"/>
</dbReference>
<dbReference type="EMBL" id="CP012333">
    <property type="protein sequence ID" value="AKU96967.1"/>
    <property type="molecule type" value="Genomic_DNA"/>
</dbReference>
<dbReference type="RefSeq" id="WP_146648184.1">
    <property type="nucleotide sequence ID" value="NZ_CP012333.1"/>
</dbReference>
<evidence type="ECO:0000313" key="2">
    <source>
        <dbReference type="Proteomes" id="UP000064967"/>
    </source>
</evidence>
<dbReference type="KEGG" id="llu:AKJ09_03631"/>
<gene>
    <name evidence="1" type="ORF">AKJ09_03631</name>
</gene>
<dbReference type="STRING" id="1391654.AKJ09_03631"/>
<keyword evidence="2" id="KW-1185">Reference proteome</keyword>
<dbReference type="OrthoDB" id="9800082at2"/>
<organism evidence="1 2">
    <name type="scientific">Labilithrix luteola</name>
    <dbReference type="NCBI Taxonomy" id="1391654"/>
    <lineage>
        <taxon>Bacteria</taxon>
        <taxon>Pseudomonadati</taxon>
        <taxon>Myxococcota</taxon>
        <taxon>Polyangia</taxon>
        <taxon>Polyangiales</taxon>
        <taxon>Labilitrichaceae</taxon>
        <taxon>Labilithrix</taxon>
    </lineage>
</organism>
<accession>A0A0K1PTX2</accession>
<dbReference type="Gene3D" id="2.60.120.10">
    <property type="entry name" value="Jelly Rolls"/>
    <property type="match status" value="1"/>
</dbReference>